<sequence length="376" mass="38083">MLWDGSGTIEAAPMQGGRATPASVAARPDGGNGTVTAPIRVPRRRAEAEPEHTAWTGGPLPRRLFLGAAAGLAAGPALAAYPERPLVMLHGFAPGGSADTLARVLSAPLGGLLGQPVLIEPRPGAGGMVAAGALNRAAADGYTIGLMTGGHAVGAAFGRNLAFDPVAGFTWVARVVEYGFVVAVRADNPARDLAALLRLAATPAGLSFGSAGSGSTHHLAGELLGAMTGARLLHVPYRGEADAITALMAGDLACAIITTVTAGPHVRDGRLRAIALTAPEPSASFPGVPPVGRTVPGYAVTTWAGLAGPASLPAPAVAALHKAVLSLAEQPALRARLAELVDGQVRTSSPEELRDLVAGEIARWRQLVVSRQLQPD</sequence>
<dbReference type="PANTHER" id="PTHR42928:SF5">
    <property type="entry name" value="BLR1237 PROTEIN"/>
    <property type="match status" value="1"/>
</dbReference>
<dbReference type="OrthoDB" id="8970543at2"/>
<name>A0A502G9G8_9PROT</name>
<dbReference type="Gene3D" id="3.40.190.10">
    <property type="entry name" value="Periplasmic binding protein-like II"/>
    <property type="match status" value="1"/>
</dbReference>
<dbReference type="Pfam" id="PF03401">
    <property type="entry name" value="TctC"/>
    <property type="match status" value="1"/>
</dbReference>
<evidence type="ECO:0000313" key="4">
    <source>
        <dbReference type="Proteomes" id="UP000317078"/>
    </source>
</evidence>
<gene>
    <name evidence="3" type="ORF">EAH89_08255</name>
</gene>
<evidence type="ECO:0000256" key="2">
    <source>
        <dbReference type="SAM" id="MobiDB-lite"/>
    </source>
</evidence>
<reference evidence="3 4" key="1">
    <citation type="journal article" date="2019" name="Environ. Microbiol.">
        <title>Species interactions and distinct microbial communities in high Arctic permafrost affected cryosols are associated with the CH4 and CO2 gas fluxes.</title>
        <authorList>
            <person name="Altshuler I."/>
            <person name="Hamel J."/>
            <person name="Turney S."/>
            <person name="Magnuson E."/>
            <person name="Levesque R."/>
            <person name="Greer C."/>
            <person name="Whyte L.G."/>
        </authorList>
    </citation>
    <scope>NUCLEOTIDE SEQUENCE [LARGE SCALE GENOMIC DNA]</scope>
    <source>
        <strain evidence="3 4">S9.3B</strain>
    </source>
</reference>
<evidence type="ECO:0000313" key="3">
    <source>
        <dbReference type="EMBL" id="TPG58589.1"/>
    </source>
</evidence>
<dbReference type="InterPro" id="IPR042100">
    <property type="entry name" value="Bug_dom1"/>
</dbReference>
<dbReference type="PANTHER" id="PTHR42928">
    <property type="entry name" value="TRICARBOXYLATE-BINDING PROTEIN"/>
    <property type="match status" value="1"/>
</dbReference>
<dbReference type="Gene3D" id="3.40.190.150">
    <property type="entry name" value="Bordetella uptake gene, domain 1"/>
    <property type="match status" value="1"/>
</dbReference>
<accession>A0A502G9G8</accession>
<dbReference type="SUPFAM" id="SSF53850">
    <property type="entry name" value="Periplasmic binding protein-like II"/>
    <property type="match status" value="1"/>
</dbReference>
<protein>
    <submittedName>
        <fullName evidence="3">Tripartite tricarboxylate transporter substrate binding protein</fullName>
    </submittedName>
</protein>
<keyword evidence="4" id="KW-1185">Reference proteome</keyword>
<dbReference type="AlphaFoldDB" id="A0A502G9G8"/>
<comment type="similarity">
    <text evidence="1">Belongs to the UPF0065 (bug) family.</text>
</comment>
<dbReference type="EMBL" id="RCZP01000005">
    <property type="protein sequence ID" value="TPG58589.1"/>
    <property type="molecule type" value="Genomic_DNA"/>
</dbReference>
<comment type="caution">
    <text evidence="3">The sequence shown here is derived from an EMBL/GenBank/DDBJ whole genome shotgun (WGS) entry which is preliminary data.</text>
</comment>
<dbReference type="Proteomes" id="UP000317078">
    <property type="component" value="Unassembled WGS sequence"/>
</dbReference>
<feature type="region of interest" description="Disordered" evidence="2">
    <location>
        <begin position="1"/>
        <end position="36"/>
    </location>
</feature>
<dbReference type="InterPro" id="IPR005064">
    <property type="entry name" value="BUG"/>
</dbReference>
<evidence type="ECO:0000256" key="1">
    <source>
        <dbReference type="ARBA" id="ARBA00006987"/>
    </source>
</evidence>
<organism evidence="3 4">
    <name type="scientific">Muricoccus nepalensis</name>
    <dbReference type="NCBI Taxonomy" id="1854500"/>
    <lineage>
        <taxon>Bacteria</taxon>
        <taxon>Pseudomonadati</taxon>
        <taxon>Pseudomonadota</taxon>
        <taxon>Alphaproteobacteria</taxon>
        <taxon>Acetobacterales</taxon>
        <taxon>Roseomonadaceae</taxon>
        <taxon>Muricoccus</taxon>
    </lineage>
</organism>
<proteinExistence type="inferred from homology"/>